<gene>
    <name evidence="4" type="ORF">NLS_LOCUS3530</name>
</gene>
<dbReference type="AlphaFoldDB" id="A0A3P6UDM0"/>
<dbReference type="PANTHER" id="PTHR45890">
    <property type="entry name" value="AARF DOMAIN CONTAINING KINASE 2 (PREDICTED)"/>
    <property type="match status" value="1"/>
</dbReference>
<proteinExistence type="inferred from homology"/>
<feature type="domain" description="ABC1 atypical kinase-like" evidence="3">
    <location>
        <begin position="208"/>
        <end position="410"/>
    </location>
</feature>
<dbReference type="InterPro" id="IPR011009">
    <property type="entry name" value="Kinase-like_dom_sf"/>
</dbReference>
<dbReference type="GO" id="GO:0005739">
    <property type="term" value="C:mitochondrion"/>
    <property type="evidence" value="ECO:0007669"/>
    <property type="project" value="TreeGrafter"/>
</dbReference>
<evidence type="ECO:0000313" key="5">
    <source>
        <dbReference type="Proteomes" id="UP000277928"/>
    </source>
</evidence>
<organism evidence="4 5">
    <name type="scientific">Litomosoides sigmodontis</name>
    <name type="common">Filarial nematode worm</name>
    <dbReference type="NCBI Taxonomy" id="42156"/>
    <lineage>
        <taxon>Eukaryota</taxon>
        <taxon>Metazoa</taxon>
        <taxon>Ecdysozoa</taxon>
        <taxon>Nematoda</taxon>
        <taxon>Chromadorea</taxon>
        <taxon>Rhabditida</taxon>
        <taxon>Spirurina</taxon>
        <taxon>Spiruromorpha</taxon>
        <taxon>Filarioidea</taxon>
        <taxon>Onchocercidae</taxon>
        <taxon>Litomosoides</taxon>
    </lineage>
</organism>
<dbReference type="InterPro" id="IPR052402">
    <property type="entry name" value="ADCK_kinase"/>
</dbReference>
<dbReference type="SUPFAM" id="SSF56112">
    <property type="entry name" value="Protein kinase-like (PK-like)"/>
    <property type="match status" value="2"/>
</dbReference>
<feature type="transmembrane region" description="Helical" evidence="2">
    <location>
        <begin position="114"/>
        <end position="138"/>
    </location>
</feature>
<accession>A0A3P6UDM0</accession>
<evidence type="ECO:0000313" key="4">
    <source>
        <dbReference type="EMBL" id="VDK77108.1"/>
    </source>
</evidence>
<keyword evidence="2" id="KW-1133">Transmembrane helix</keyword>
<dbReference type="STRING" id="42156.A0A3P6UDM0"/>
<evidence type="ECO:0000259" key="3">
    <source>
        <dbReference type="Pfam" id="PF03109"/>
    </source>
</evidence>
<reference evidence="4 5" key="1">
    <citation type="submission" date="2018-08" db="EMBL/GenBank/DDBJ databases">
        <authorList>
            <person name="Laetsch R D."/>
            <person name="Stevens L."/>
            <person name="Kumar S."/>
            <person name="Blaxter L. M."/>
        </authorList>
    </citation>
    <scope>NUCLEOTIDE SEQUENCE [LARGE SCALE GENOMIC DNA]</scope>
</reference>
<dbReference type="OMA" id="SMVRTHH"/>
<comment type="similarity">
    <text evidence="1">Belongs to the protein kinase superfamily. ADCK protein kinase family.</text>
</comment>
<dbReference type="OrthoDB" id="427480at2759"/>
<protein>
    <recommendedName>
        <fullName evidence="3">ABC1 atypical kinase-like domain-containing protein</fullName>
    </recommendedName>
</protein>
<name>A0A3P6UDM0_LITSI</name>
<keyword evidence="5" id="KW-1185">Reference proteome</keyword>
<dbReference type="InterPro" id="IPR004147">
    <property type="entry name" value="ABC1_dom"/>
</dbReference>
<keyword evidence="2" id="KW-0472">Membrane</keyword>
<dbReference type="Proteomes" id="UP000277928">
    <property type="component" value="Unassembled WGS sequence"/>
</dbReference>
<sequence length="592" mass="68157">MLESVGATTQMLKCITLIKCQQYFRTFCLRNNIFRIRTARRTPEALNVLLYGGLLIKPIVRNGFCKDQLVKRAKEENQRLITSSPHETVLHDNGYFGIRMVIYFCKAVVRAIKIILRIVSLSLFFTPLLITFPIAYIWSGFAELWWRWMLWMLQRSGPTFIKLGQWASTRRDIFAKGFCDRMSVLHTKTTCRPWHLSQHALDHLFGNSRWKDFVVSIETDPVGSGCIAEVYKGVLDVHAFEKITGIHLPFTRNQYVDIAIKTAKDGIREVIDIDLSIIQCAVRLIEMIMPRLSCINPVSCLNQFREVLELQVDLRNEARALKRFGSNFDPDKTRVRFPEVICYSKDVIIETFENGLYINKLVTDEQLMEQNELKKKVALIGVRALLKMVFVDNFVHGDLHPGNILLRLDNPDQQSTEWFHSFQASFNKLKKILKSFIIMSDGIRISYDDYGLHGSSEPTLVILDTGIAFEETAQNLQKLRLLFRAVVDRRGRDVGALLLLHSPKQHCKDPEQFYDEVNEIVQTARSKSSLRRLNISEMLNELFSIVSRHHVALDPSFTTVVLAVIVLEGLGRSLDPDLDLFHCARPFLFSLF</sequence>
<evidence type="ECO:0000256" key="2">
    <source>
        <dbReference type="SAM" id="Phobius"/>
    </source>
</evidence>
<dbReference type="PANTHER" id="PTHR45890:SF1">
    <property type="entry name" value="AARF DOMAIN CONTAINING KINASE 2"/>
    <property type="match status" value="1"/>
</dbReference>
<dbReference type="Pfam" id="PF03109">
    <property type="entry name" value="ABC1"/>
    <property type="match status" value="1"/>
</dbReference>
<evidence type="ECO:0000256" key="1">
    <source>
        <dbReference type="ARBA" id="ARBA00009670"/>
    </source>
</evidence>
<keyword evidence="2" id="KW-0812">Transmembrane</keyword>
<dbReference type="EMBL" id="UYRX01000194">
    <property type="protein sequence ID" value="VDK77108.1"/>
    <property type="molecule type" value="Genomic_DNA"/>
</dbReference>